<name>A0A0F9HVA7_9ZZZZ</name>
<sequence length="66" mass="7870">MTGHELVDRFYSVNLSYLKWNPNRRDLKRDHDRISIVLFLLGLIETVYIMDPNNTHPDIPEFLNVN</sequence>
<evidence type="ECO:0000313" key="2">
    <source>
        <dbReference type="EMBL" id="KKM07072.1"/>
    </source>
</evidence>
<protein>
    <submittedName>
        <fullName evidence="2">Uncharacterized protein</fullName>
    </submittedName>
</protein>
<keyword evidence="1" id="KW-1133">Transmembrane helix</keyword>
<evidence type="ECO:0000256" key="1">
    <source>
        <dbReference type="SAM" id="Phobius"/>
    </source>
</evidence>
<keyword evidence="1" id="KW-0472">Membrane</keyword>
<reference evidence="2" key="1">
    <citation type="journal article" date="2015" name="Nature">
        <title>Complex archaea that bridge the gap between prokaryotes and eukaryotes.</title>
        <authorList>
            <person name="Spang A."/>
            <person name="Saw J.H."/>
            <person name="Jorgensen S.L."/>
            <person name="Zaremba-Niedzwiedzka K."/>
            <person name="Martijn J."/>
            <person name="Lind A.E."/>
            <person name="van Eijk R."/>
            <person name="Schleper C."/>
            <person name="Guy L."/>
            <person name="Ettema T.J."/>
        </authorList>
    </citation>
    <scope>NUCLEOTIDE SEQUENCE</scope>
</reference>
<comment type="caution">
    <text evidence="2">The sequence shown here is derived from an EMBL/GenBank/DDBJ whole genome shotgun (WGS) entry which is preliminary data.</text>
</comment>
<accession>A0A0F9HVA7</accession>
<keyword evidence="1" id="KW-0812">Transmembrane</keyword>
<dbReference type="AlphaFoldDB" id="A0A0F9HVA7"/>
<organism evidence="2">
    <name type="scientific">marine sediment metagenome</name>
    <dbReference type="NCBI Taxonomy" id="412755"/>
    <lineage>
        <taxon>unclassified sequences</taxon>
        <taxon>metagenomes</taxon>
        <taxon>ecological metagenomes</taxon>
    </lineage>
</organism>
<gene>
    <name evidence="2" type="ORF">LCGC14_1737660</name>
</gene>
<proteinExistence type="predicted"/>
<feature type="transmembrane region" description="Helical" evidence="1">
    <location>
        <begin position="34"/>
        <end position="50"/>
    </location>
</feature>
<dbReference type="EMBL" id="LAZR01015853">
    <property type="protein sequence ID" value="KKM07072.1"/>
    <property type="molecule type" value="Genomic_DNA"/>
</dbReference>